<dbReference type="EMBL" id="MU004239">
    <property type="protein sequence ID" value="KAF2665993.1"/>
    <property type="molecule type" value="Genomic_DNA"/>
</dbReference>
<dbReference type="AlphaFoldDB" id="A0A6A6U3Y9"/>
<evidence type="ECO:0000313" key="4">
    <source>
        <dbReference type="EMBL" id="KAF2665993.1"/>
    </source>
</evidence>
<feature type="repeat" description="WD" evidence="3">
    <location>
        <begin position="56"/>
        <end position="94"/>
    </location>
</feature>
<dbReference type="PANTHER" id="PTHR19848">
    <property type="entry name" value="WD40 REPEAT PROTEIN"/>
    <property type="match status" value="1"/>
</dbReference>
<dbReference type="SMART" id="SM00320">
    <property type="entry name" value="WD40"/>
    <property type="match status" value="4"/>
</dbReference>
<dbReference type="InterPro" id="IPR001680">
    <property type="entry name" value="WD40_rpt"/>
</dbReference>
<keyword evidence="5" id="KW-1185">Reference proteome</keyword>
<evidence type="ECO:0000256" key="1">
    <source>
        <dbReference type="ARBA" id="ARBA00022574"/>
    </source>
</evidence>
<evidence type="ECO:0000256" key="3">
    <source>
        <dbReference type="PROSITE-ProRule" id="PRU00221"/>
    </source>
</evidence>
<evidence type="ECO:0000256" key="2">
    <source>
        <dbReference type="ARBA" id="ARBA00022737"/>
    </source>
</evidence>
<organism evidence="4 5">
    <name type="scientific">Microthyrium microscopicum</name>
    <dbReference type="NCBI Taxonomy" id="703497"/>
    <lineage>
        <taxon>Eukaryota</taxon>
        <taxon>Fungi</taxon>
        <taxon>Dikarya</taxon>
        <taxon>Ascomycota</taxon>
        <taxon>Pezizomycotina</taxon>
        <taxon>Dothideomycetes</taxon>
        <taxon>Dothideomycetes incertae sedis</taxon>
        <taxon>Microthyriales</taxon>
        <taxon>Microthyriaceae</taxon>
        <taxon>Microthyrium</taxon>
    </lineage>
</organism>
<sequence length="349" mass="39451">MSLERTFTLPESITTTLAGPLHIISATKYLVATHDDNTNCLIWYYNLSLSSEPFALRGHTHAVWSLATDSDYLLSGAHDKVILWDLSTKTLVREYLYPASTAYGVLFWDQRTVVSGHFDTLVRVWDRETAVCRRLLAGHGRGVNDLKRYKGFLLSGAENVRMWDVEAGTCLYVFETDSTWVSVVDVKGDMLAVACLDWTTKVWNLESKELVSEMFGHSARIGDELMISSRIDGGIGIWRKDPVEMTRYYPPNEIQGMKYPIEHGKFVGGVISLRLFGDMITSLSGRGFMVTKREYLPHVVTLGLPHRHTWAATISGGKAYLLLRIDGRVCLEIWNLYGFDKAMIPSKER</sequence>
<accession>A0A6A6U3Y9</accession>
<dbReference type="OrthoDB" id="7318948at2759"/>
<proteinExistence type="predicted"/>
<dbReference type="InterPro" id="IPR015943">
    <property type="entry name" value="WD40/YVTN_repeat-like_dom_sf"/>
</dbReference>
<dbReference type="PANTHER" id="PTHR19848:SF8">
    <property type="entry name" value="F-BOX AND WD REPEAT DOMAIN CONTAINING 7"/>
    <property type="match status" value="1"/>
</dbReference>
<dbReference type="PROSITE" id="PS50082">
    <property type="entry name" value="WD_REPEATS_2"/>
    <property type="match status" value="1"/>
</dbReference>
<dbReference type="Gene3D" id="2.130.10.10">
    <property type="entry name" value="YVTN repeat-like/Quinoprotein amine dehydrogenase"/>
    <property type="match status" value="1"/>
</dbReference>
<protein>
    <submittedName>
        <fullName evidence="4">WD40 repeat-like protein</fullName>
    </submittedName>
</protein>
<evidence type="ECO:0000313" key="5">
    <source>
        <dbReference type="Proteomes" id="UP000799302"/>
    </source>
</evidence>
<reference evidence="4" key="1">
    <citation type="journal article" date="2020" name="Stud. Mycol.">
        <title>101 Dothideomycetes genomes: a test case for predicting lifestyles and emergence of pathogens.</title>
        <authorList>
            <person name="Haridas S."/>
            <person name="Albert R."/>
            <person name="Binder M."/>
            <person name="Bloem J."/>
            <person name="Labutti K."/>
            <person name="Salamov A."/>
            <person name="Andreopoulos B."/>
            <person name="Baker S."/>
            <person name="Barry K."/>
            <person name="Bills G."/>
            <person name="Bluhm B."/>
            <person name="Cannon C."/>
            <person name="Castanera R."/>
            <person name="Culley D."/>
            <person name="Daum C."/>
            <person name="Ezra D."/>
            <person name="Gonzalez J."/>
            <person name="Henrissat B."/>
            <person name="Kuo A."/>
            <person name="Liang C."/>
            <person name="Lipzen A."/>
            <person name="Lutzoni F."/>
            <person name="Magnuson J."/>
            <person name="Mondo S."/>
            <person name="Nolan M."/>
            <person name="Ohm R."/>
            <person name="Pangilinan J."/>
            <person name="Park H.-J."/>
            <person name="Ramirez L."/>
            <person name="Alfaro M."/>
            <person name="Sun H."/>
            <person name="Tritt A."/>
            <person name="Yoshinaga Y."/>
            <person name="Zwiers L.-H."/>
            <person name="Turgeon B."/>
            <person name="Goodwin S."/>
            <person name="Spatafora J."/>
            <person name="Crous P."/>
            <person name="Grigoriev I."/>
        </authorList>
    </citation>
    <scope>NUCLEOTIDE SEQUENCE</scope>
    <source>
        <strain evidence="4">CBS 115976</strain>
    </source>
</reference>
<dbReference type="SUPFAM" id="SSF50978">
    <property type="entry name" value="WD40 repeat-like"/>
    <property type="match status" value="1"/>
</dbReference>
<dbReference type="Pfam" id="PF00400">
    <property type="entry name" value="WD40"/>
    <property type="match status" value="1"/>
</dbReference>
<dbReference type="Proteomes" id="UP000799302">
    <property type="component" value="Unassembled WGS sequence"/>
</dbReference>
<keyword evidence="1 3" id="KW-0853">WD repeat</keyword>
<dbReference type="InterPro" id="IPR036322">
    <property type="entry name" value="WD40_repeat_dom_sf"/>
</dbReference>
<name>A0A6A6U3Y9_9PEZI</name>
<keyword evidence="2" id="KW-0677">Repeat</keyword>
<gene>
    <name evidence="4" type="ORF">BT63DRAFT_427780</name>
</gene>